<keyword evidence="18" id="KW-1185">Reference proteome</keyword>
<protein>
    <recommendedName>
        <fullName evidence="15">phosphatidyl-N-methylethanolamine N-methyltransferase</fullName>
        <ecNumber evidence="15">2.1.1.71</ecNumber>
    </recommendedName>
</protein>
<dbReference type="Pfam" id="PF04191">
    <property type="entry name" value="PEMT"/>
    <property type="match status" value="1"/>
</dbReference>
<keyword evidence="10 16" id="KW-1133">Transmembrane helix</keyword>
<dbReference type="PANTHER" id="PTHR15458:SF5">
    <property type="entry name" value="PHOSPHATIDYLETHANOLAMINE N-METHYLTRANSFERASE"/>
    <property type="match status" value="1"/>
</dbReference>
<keyword evidence="13" id="KW-0594">Phospholipid biosynthesis</keyword>
<dbReference type="AlphaFoldDB" id="A0A836CHJ3"/>
<evidence type="ECO:0000256" key="15">
    <source>
        <dbReference type="ARBA" id="ARBA00034137"/>
    </source>
</evidence>
<keyword evidence="6" id="KW-0808">Transferase</keyword>
<dbReference type="GO" id="GO:0032259">
    <property type="term" value="P:methylation"/>
    <property type="evidence" value="ECO:0007669"/>
    <property type="project" value="UniProtKB-KW"/>
</dbReference>
<evidence type="ECO:0000256" key="12">
    <source>
        <dbReference type="ARBA" id="ARBA00023136"/>
    </source>
</evidence>
<proteinExistence type="predicted"/>
<evidence type="ECO:0000256" key="7">
    <source>
        <dbReference type="ARBA" id="ARBA00022691"/>
    </source>
</evidence>
<feature type="transmembrane region" description="Helical" evidence="16">
    <location>
        <begin position="67"/>
        <end position="87"/>
    </location>
</feature>
<comment type="pathway">
    <text evidence="3">Lipid metabolism.</text>
</comment>
<evidence type="ECO:0000256" key="3">
    <source>
        <dbReference type="ARBA" id="ARBA00005189"/>
    </source>
</evidence>
<accession>A0A836CHJ3</accession>
<feature type="transmembrane region" description="Helical" evidence="16">
    <location>
        <begin position="32"/>
        <end position="55"/>
    </location>
</feature>
<dbReference type="InterPro" id="IPR007318">
    <property type="entry name" value="Phopholipid_MeTrfase"/>
</dbReference>
<dbReference type="GO" id="GO:0005789">
    <property type="term" value="C:endoplasmic reticulum membrane"/>
    <property type="evidence" value="ECO:0007669"/>
    <property type="project" value="UniProtKB-SubCell"/>
</dbReference>
<keyword evidence="14" id="KW-1208">Phospholipid metabolism</keyword>
<keyword evidence="4" id="KW-0444">Lipid biosynthesis</keyword>
<sequence length="620" mass="68040">MKASTATKQQSGGTFEELCLRFRPHHASTLNVLLHLVTTPLGILAAISLAITYAARYDGADNVLKGAAAFYAATLLLLVPFHIWVLTASTIAGLVVAASQLCLMPITAAVLLAIAYVGQELSHYVTGETTYQSTYQNNGALAFLHLLLEHTYFLLPLCFDAAMAASVLEQMLDWFSMRSRVQWIKLQTQAEQEELSIIRKWLDAQDLPTDKTSHWWHASLPDAVRSSFDHVALAPSIMASFRERYPAGLYGIRVVTGMNEVYVAALDTTSATSDNVFYTNHVDGPWFATPCASLYRSIVSVNPNEQIKTIFPQAPSEAALTTGDVVAFDYNREVHRIALVPGAANRTQRYSLKVHYVVYPRCLPWYGSLVAVLNVAYNTLARKLFVKTLAPSSFVDLVCWKAIMVCTNFWYAGLQAVGGASVLVYVTGLAAVAAALRSYTLFLVGTSFVHYFIYMGVYYHRHRDTAYIEFKNRVMTFKALALVQMAYIYIANFNYDLVSLAAITAGFALSTAAATALGIDRTYFGVELQVVPPQKLVTSFPYNIPLLRHPMIAGNLLWLGGLVKMAGFRAAAPWLAPVHMALYTLHALQEEFGIKRAGAFDPYAPQNSAAGGAGEAGTVQ</sequence>
<evidence type="ECO:0000313" key="18">
    <source>
        <dbReference type="Proteomes" id="UP000664859"/>
    </source>
</evidence>
<dbReference type="UniPathway" id="UPA00753"/>
<name>A0A836CHJ3_9STRA</name>
<evidence type="ECO:0000256" key="8">
    <source>
        <dbReference type="ARBA" id="ARBA00022692"/>
    </source>
</evidence>
<dbReference type="Gene3D" id="1.20.120.1630">
    <property type="match status" value="1"/>
</dbReference>
<keyword evidence="8 16" id="KW-0812">Transmembrane</keyword>
<evidence type="ECO:0000256" key="16">
    <source>
        <dbReference type="SAM" id="Phobius"/>
    </source>
</evidence>
<dbReference type="GO" id="GO:0006656">
    <property type="term" value="P:phosphatidylcholine biosynthetic process"/>
    <property type="evidence" value="ECO:0007669"/>
    <property type="project" value="UniProtKB-UniPathway"/>
</dbReference>
<feature type="transmembrane region" description="Helical" evidence="16">
    <location>
        <begin position="94"/>
        <end position="117"/>
    </location>
</feature>
<keyword evidence="12 16" id="KW-0472">Membrane</keyword>
<reference evidence="17" key="1">
    <citation type="submission" date="2021-02" db="EMBL/GenBank/DDBJ databases">
        <title>First Annotated Genome of the Yellow-green Alga Tribonema minus.</title>
        <authorList>
            <person name="Mahan K.M."/>
        </authorList>
    </citation>
    <scope>NUCLEOTIDE SEQUENCE</scope>
    <source>
        <strain evidence="17">UTEX B ZZ1240</strain>
    </source>
</reference>
<comment type="pathway">
    <text evidence="2">Phospholipid metabolism; phosphatidylcholine biosynthesis.</text>
</comment>
<organism evidence="17 18">
    <name type="scientific">Tribonema minus</name>
    <dbReference type="NCBI Taxonomy" id="303371"/>
    <lineage>
        <taxon>Eukaryota</taxon>
        <taxon>Sar</taxon>
        <taxon>Stramenopiles</taxon>
        <taxon>Ochrophyta</taxon>
        <taxon>PX clade</taxon>
        <taxon>Xanthophyceae</taxon>
        <taxon>Tribonematales</taxon>
        <taxon>Tribonemataceae</taxon>
        <taxon>Tribonema</taxon>
    </lineage>
</organism>
<comment type="subcellular location">
    <subcellularLocation>
        <location evidence="1">Endoplasmic reticulum membrane</location>
        <topology evidence="1">Multi-pass membrane protein</topology>
    </subcellularLocation>
</comment>
<evidence type="ECO:0000256" key="4">
    <source>
        <dbReference type="ARBA" id="ARBA00022516"/>
    </source>
</evidence>
<feature type="transmembrane region" description="Helical" evidence="16">
    <location>
        <begin position="409"/>
        <end position="433"/>
    </location>
</feature>
<evidence type="ECO:0000256" key="10">
    <source>
        <dbReference type="ARBA" id="ARBA00022989"/>
    </source>
</evidence>
<dbReference type="PANTHER" id="PTHR15458">
    <property type="entry name" value="PHOSPHATIDYLETHANOLAMINE N-METHYLTRANSFERASE"/>
    <property type="match status" value="1"/>
</dbReference>
<keyword evidence="11" id="KW-0443">Lipid metabolism</keyword>
<evidence type="ECO:0000256" key="11">
    <source>
        <dbReference type="ARBA" id="ARBA00023098"/>
    </source>
</evidence>
<keyword evidence="5" id="KW-0489">Methyltransferase</keyword>
<evidence type="ECO:0000313" key="17">
    <source>
        <dbReference type="EMBL" id="KAG5186192.1"/>
    </source>
</evidence>
<feature type="transmembrane region" description="Helical" evidence="16">
    <location>
        <begin position="152"/>
        <end position="172"/>
    </location>
</feature>
<evidence type="ECO:0000256" key="13">
    <source>
        <dbReference type="ARBA" id="ARBA00023209"/>
    </source>
</evidence>
<evidence type="ECO:0000256" key="5">
    <source>
        <dbReference type="ARBA" id="ARBA00022603"/>
    </source>
</evidence>
<keyword evidence="7" id="KW-0949">S-adenosyl-L-methionine</keyword>
<dbReference type="EC" id="2.1.1.71" evidence="15"/>
<dbReference type="GO" id="GO:0000773">
    <property type="term" value="F:phosphatidyl-N-methylethanolamine N-methyltransferase activity"/>
    <property type="evidence" value="ECO:0007669"/>
    <property type="project" value="UniProtKB-EC"/>
</dbReference>
<dbReference type="OrthoDB" id="8300106at2759"/>
<gene>
    <name evidence="17" type="ORF">JKP88DRAFT_269635</name>
</gene>
<evidence type="ECO:0000256" key="14">
    <source>
        <dbReference type="ARBA" id="ARBA00023264"/>
    </source>
</evidence>
<dbReference type="InterPro" id="IPR024960">
    <property type="entry name" value="PEMT/MFAP"/>
</dbReference>
<evidence type="ECO:0000256" key="6">
    <source>
        <dbReference type="ARBA" id="ARBA00022679"/>
    </source>
</evidence>
<dbReference type="EMBL" id="JAFCMP010000113">
    <property type="protein sequence ID" value="KAG5186192.1"/>
    <property type="molecule type" value="Genomic_DNA"/>
</dbReference>
<evidence type="ECO:0000256" key="2">
    <source>
        <dbReference type="ARBA" id="ARBA00004969"/>
    </source>
</evidence>
<feature type="transmembrane region" description="Helical" evidence="16">
    <location>
        <begin position="497"/>
        <end position="519"/>
    </location>
</feature>
<dbReference type="Proteomes" id="UP000664859">
    <property type="component" value="Unassembled WGS sequence"/>
</dbReference>
<evidence type="ECO:0000256" key="1">
    <source>
        <dbReference type="ARBA" id="ARBA00004477"/>
    </source>
</evidence>
<feature type="transmembrane region" description="Helical" evidence="16">
    <location>
        <begin position="439"/>
        <end position="460"/>
    </location>
</feature>
<comment type="caution">
    <text evidence="17">The sequence shown here is derived from an EMBL/GenBank/DDBJ whole genome shotgun (WGS) entry which is preliminary data.</text>
</comment>
<feature type="transmembrane region" description="Helical" evidence="16">
    <location>
        <begin position="472"/>
        <end position="491"/>
    </location>
</feature>
<evidence type="ECO:0000256" key="9">
    <source>
        <dbReference type="ARBA" id="ARBA00022824"/>
    </source>
</evidence>
<keyword evidence="9" id="KW-0256">Endoplasmic reticulum</keyword>